<reference evidence="1 2" key="1">
    <citation type="journal article" date="2021" name="Appl. Environ. Microbiol.">
        <title>Genetic linkage and physical mapping for an oyster mushroom Pleurotus cornucopiae and QTL analysis for the trait cap color.</title>
        <authorList>
            <person name="Zhang Y."/>
            <person name="Gao W."/>
            <person name="Sonnenberg A."/>
            <person name="Chen Q."/>
            <person name="Zhang J."/>
            <person name="Huang C."/>
        </authorList>
    </citation>
    <scope>NUCLEOTIDE SEQUENCE [LARGE SCALE GENOMIC DNA]</scope>
    <source>
        <strain evidence="1">CCMSSC00406</strain>
    </source>
</reference>
<organism evidence="1 2">
    <name type="scientific">Pleurotus cornucopiae</name>
    <name type="common">Cornucopia mushroom</name>
    <dbReference type="NCBI Taxonomy" id="5321"/>
    <lineage>
        <taxon>Eukaryota</taxon>
        <taxon>Fungi</taxon>
        <taxon>Dikarya</taxon>
        <taxon>Basidiomycota</taxon>
        <taxon>Agaricomycotina</taxon>
        <taxon>Agaricomycetes</taxon>
        <taxon>Agaricomycetidae</taxon>
        <taxon>Agaricales</taxon>
        <taxon>Pleurotineae</taxon>
        <taxon>Pleurotaceae</taxon>
        <taxon>Pleurotus</taxon>
    </lineage>
</organism>
<dbReference type="EMBL" id="WQMT02000007">
    <property type="protein sequence ID" value="KAG9221157.1"/>
    <property type="molecule type" value="Genomic_DNA"/>
</dbReference>
<accession>A0ACB7ISB6</accession>
<gene>
    <name evidence="1" type="ORF">CCMSSC00406_0007331</name>
</gene>
<dbReference type="Proteomes" id="UP000824881">
    <property type="component" value="Unassembled WGS sequence"/>
</dbReference>
<keyword evidence="2" id="KW-1185">Reference proteome</keyword>
<evidence type="ECO:0000313" key="1">
    <source>
        <dbReference type="EMBL" id="KAG9221157.1"/>
    </source>
</evidence>
<name>A0ACB7ISB6_PLECO</name>
<evidence type="ECO:0000313" key="2">
    <source>
        <dbReference type="Proteomes" id="UP000824881"/>
    </source>
</evidence>
<proteinExistence type="predicted"/>
<sequence length="738" mass="82542">MESIHVLGKAMSSHPQSIEIIPGDLDIWRTPNLTTPFLLVDGHLGVPQKLLYKLYVTAQTIFYSTRREQRTPTIYSELVDITAVILLANPAHQTALHKRKKLVEARVIRACDELELLGLLQATKSHAKESILWAHRRWLLNEVGGSGIGWISCDTLRQEFTAVFRAAEVYSRNYYAWSHWRFCVDAVLDALTVGITDDHLHLLLEQYDQLCLWIEQHISDYSAAHHLTNLVALVCRLDGGLGASTESRISPASAFDHVTTLLSRHPSHESLWACARTVVQLESDEIAREKMMKRLRELSGVNNSWSRLSLAWISQLPTTPDARVQELRTQATPILLRELPKITASIPFPRSPPQNLKINCLRSLRDFRLQIQHFSVDRDEQVAKASKALETVDSGRTLRGTMALRQSRLEEVQAGLAKLRRDNEKKRDRLRFLRETLATRRRTLSAAKLLPHQGLGLSATITSSTPPREYQELNSLSATLARARSGLVQELVEVFNIVEVGGRPPIGGDIRRYPPDHINAVITHTVHFLSLLTFYLGIKLPFEVVWSGKKLGVGQPWIGAGKGAESGGWSKWYTKHPLHLSSSTSAAAPSSAPHSPVELSTSLADSVMEPDGPDTHPRASFTTALAMLIYNVCYLAYTQGVDVPLSQAGDVLSNLWSVCCSPELGRRSHETHPLQPAPTPPSFPLEFTQLLQATTANPASRNHRSSRPTRRPSEVARRRQSKIIEEDGWDIVDEDQFS</sequence>
<protein>
    <submittedName>
        <fullName evidence="1">Uncharacterized protein</fullName>
    </submittedName>
</protein>
<comment type="caution">
    <text evidence="1">The sequence shown here is derived from an EMBL/GenBank/DDBJ whole genome shotgun (WGS) entry which is preliminary data.</text>
</comment>